<protein>
    <submittedName>
        <fullName evidence="2">Uncharacterized protein DUF4233</fullName>
    </submittedName>
</protein>
<gene>
    <name evidence="2" type="ORF">CLV54_1117</name>
</gene>
<dbReference type="EMBL" id="PGFB01000002">
    <property type="protein sequence ID" value="PJJ63451.1"/>
    <property type="molecule type" value="Genomic_DNA"/>
</dbReference>
<reference evidence="2 3" key="1">
    <citation type="submission" date="2017-11" db="EMBL/GenBank/DDBJ databases">
        <title>Genomic Encyclopedia of Archaeal and Bacterial Type Strains, Phase II (KMG-II): From Individual Species to Whole Genera.</title>
        <authorList>
            <person name="Goeker M."/>
        </authorList>
    </citation>
    <scope>NUCLEOTIDE SEQUENCE [LARGE SCALE GENOMIC DNA]</scope>
    <source>
        <strain evidence="2 3">DSM 25625</strain>
    </source>
</reference>
<keyword evidence="1" id="KW-0812">Transmembrane</keyword>
<keyword evidence="1" id="KW-1133">Transmembrane helix</keyword>
<comment type="caution">
    <text evidence="2">The sequence shown here is derived from an EMBL/GenBank/DDBJ whole genome shotgun (WGS) entry which is preliminary data.</text>
</comment>
<proteinExistence type="predicted"/>
<feature type="transmembrane region" description="Helical" evidence="1">
    <location>
        <begin position="88"/>
        <end position="118"/>
    </location>
</feature>
<sequence length="133" mass="13921">MSDQIDGATGDGVPGASGRVRPIRTVRQTLGSIVLGFESIVVFLAALVLFGLKNLPAGVALGGGIGLAVVMLLTVGLLRFPWAFVVGWVLQGIVLLAGFVNPVMFFVGAVFTAMWAYAMVKGSQIDRQKETAV</sequence>
<dbReference type="AlphaFoldDB" id="A0A2M9BZE6"/>
<feature type="transmembrane region" description="Helical" evidence="1">
    <location>
        <begin position="30"/>
        <end position="52"/>
    </location>
</feature>
<evidence type="ECO:0000313" key="3">
    <source>
        <dbReference type="Proteomes" id="UP000230161"/>
    </source>
</evidence>
<keyword evidence="3" id="KW-1185">Reference proteome</keyword>
<feature type="transmembrane region" description="Helical" evidence="1">
    <location>
        <begin position="59"/>
        <end position="82"/>
    </location>
</feature>
<dbReference type="RefSeq" id="WP_100344393.1">
    <property type="nucleotide sequence ID" value="NZ_PGFB01000002.1"/>
</dbReference>
<evidence type="ECO:0000256" key="1">
    <source>
        <dbReference type="SAM" id="Phobius"/>
    </source>
</evidence>
<dbReference type="OrthoDB" id="3267755at2"/>
<name>A0A2M9BZE6_9MICO</name>
<dbReference type="Proteomes" id="UP000230161">
    <property type="component" value="Unassembled WGS sequence"/>
</dbReference>
<dbReference type="InterPro" id="IPR025327">
    <property type="entry name" value="DUF4233"/>
</dbReference>
<evidence type="ECO:0000313" key="2">
    <source>
        <dbReference type="EMBL" id="PJJ63451.1"/>
    </source>
</evidence>
<organism evidence="2 3">
    <name type="scientific">Compostimonas suwonensis</name>
    <dbReference type="NCBI Taxonomy" id="1048394"/>
    <lineage>
        <taxon>Bacteria</taxon>
        <taxon>Bacillati</taxon>
        <taxon>Actinomycetota</taxon>
        <taxon>Actinomycetes</taxon>
        <taxon>Micrococcales</taxon>
        <taxon>Microbacteriaceae</taxon>
        <taxon>Compostimonas</taxon>
    </lineage>
</organism>
<keyword evidence="1" id="KW-0472">Membrane</keyword>
<dbReference type="Pfam" id="PF14017">
    <property type="entry name" value="DUF4233"/>
    <property type="match status" value="1"/>
</dbReference>
<accession>A0A2M9BZE6</accession>